<dbReference type="PANTHER" id="PTHR30349:SF81">
    <property type="entry name" value="TYROSINE RECOMBINASE XERC"/>
    <property type="match status" value="1"/>
</dbReference>
<keyword evidence="15" id="KW-1185">Reference proteome</keyword>
<dbReference type="PROSITE" id="PS51900">
    <property type="entry name" value="CB"/>
    <property type="match status" value="1"/>
</dbReference>
<comment type="similarity">
    <text evidence="2 11">Belongs to the 'phage' integrase family. XerD subfamily.</text>
</comment>
<dbReference type="EMBL" id="VRYY01000325">
    <property type="protein sequence ID" value="MBG3877573.1"/>
    <property type="molecule type" value="Genomic_DNA"/>
</dbReference>
<keyword evidence="7 11" id="KW-0229">DNA integration</keyword>
<dbReference type="HAMAP" id="MF_01807">
    <property type="entry name" value="Recomb_XerD"/>
    <property type="match status" value="1"/>
</dbReference>
<evidence type="ECO:0000256" key="5">
    <source>
        <dbReference type="ARBA" id="ARBA00022618"/>
    </source>
</evidence>
<keyword evidence="10 11" id="KW-0131">Cell cycle</keyword>
<feature type="active site" evidence="11">
    <location>
        <position position="260"/>
    </location>
</feature>
<dbReference type="NCBIfam" id="TIGR02225">
    <property type="entry name" value="recomb_XerD"/>
    <property type="match status" value="1"/>
</dbReference>
<gene>
    <name evidence="11 14" type="primary">xerD</name>
    <name evidence="14" type="ORF">FVW20_11245</name>
</gene>
<dbReference type="InterPro" id="IPR013762">
    <property type="entry name" value="Integrase-like_cat_sf"/>
</dbReference>
<dbReference type="RefSeq" id="WP_196609658.1">
    <property type="nucleotide sequence ID" value="NZ_VRYY01000325.1"/>
</dbReference>
<dbReference type="HAMAP" id="MF_01808">
    <property type="entry name" value="Recomb_XerC_XerD"/>
    <property type="match status" value="1"/>
</dbReference>
<comment type="function">
    <text evidence="11">Site-specific tyrosine recombinase, which acts by catalyzing the cutting and rejoining of the recombining DNA molecules. The XerC-XerD complex is essential to convert dimers of the bacterial chromosome into monomers to permit their segregation at cell division. It also contributes to the segregational stability of plasmids.</text>
</comment>
<evidence type="ECO:0000256" key="2">
    <source>
        <dbReference type="ARBA" id="ARBA00010450"/>
    </source>
</evidence>
<comment type="subunit">
    <text evidence="11">Forms a cyclic heterotetrameric complex composed of two molecules of XerC and two molecules of XerD.</text>
</comment>
<feature type="domain" description="Tyr recombinase" evidence="12">
    <location>
        <begin position="101"/>
        <end position="282"/>
    </location>
</feature>
<dbReference type="PROSITE" id="PS51898">
    <property type="entry name" value="TYR_RECOMBINASE"/>
    <property type="match status" value="1"/>
</dbReference>
<organism evidence="14 15">
    <name type="scientific">Nitratidesulfovibrio oxamicus</name>
    <dbReference type="NCBI Taxonomy" id="32016"/>
    <lineage>
        <taxon>Bacteria</taxon>
        <taxon>Pseudomonadati</taxon>
        <taxon>Thermodesulfobacteriota</taxon>
        <taxon>Desulfovibrionia</taxon>
        <taxon>Desulfovibrionales</taxon>
        <taxon>Desulfovibrionaceae</taxon>
        <taxon>Nitratidesulfovibrio</taxon>
    </lineage>
</organism>
<comment type="subcellular location">
    <subcellularLocation>
        <location evidence="1 11">Cytoplasm</location>
    </subcellularLocation>
</comment>
<dbReference type="Proteomes" id="UP001194469">
    <property type="component" value="Unassembled WGS sequence"/>
</dbReference>
<comment type="caution">
    <text evidence="14">The sequence shown here is derived from an EMBL/GenBank/DDBJ whole genome shotgun (WGS) entry which is preliminary data.</text>
</comment>
<dbReference type="NCBIfam" id="NF001399">
    <property type="entry name" value="PRK00283.1"/>
    <property type="match status" value="1"/>
</dbReference>
<dbReference type="Pfam" id="PF02899">
    <property type="entry name" value="Phage_int_SAM_1"/>
    <property type="match status" value="1"/>
</dbReference>
<dbReference type="Gene3D" id="1.10.150.130">
    <property type="match status" value="1"/>
</dbReference>
<evidence type="ECO:0000313" key="14">
    <source>
        <dbReference type="EMBL" id="MBG3877573.1"/>
    </source>
</evidence>
<evidence type="ECO:0000256" key="7">
    <source>
        <dbReference type="ARBA" id="ARBA00022908"/>
    </source>
</evidence>
<keyword evidence="9 11" id="KW-0233">DNA recombination</keyword>
<feature type="domain" description="Core-binding (CB)" evidence="13">
    <location>
        <begin position="1"/>
        <end position="80"/>
    </location>
</feature>
<protein>
    <recommendedName>
        <fullName evidence="3 11">Tyrosine recombinase XerD</fullName>
    </recommendedName>
</protein>
<proteinExistence type="inferred from homology"/>
<reference evidence="14 15" key="1">
    <citation type="submission" date="2019-08" db="EMBL/GenBank/DDBJ databases">
        <authorList>
            <person name="Luo N."/>
        </authorList>
    </citation>
    <scope>NUCLEOTIDE SEQUENCE [LARGE SCALE GENOMIC DNA]</scope>
    <source>
        <strain evidence="14 15">NCIMB 9442</strain>
    </source>
</reference>
<dbReference type="SUPFAM" id="SSF56349">
    <property type="entry name" value="DNA breaking-rejoining enzymes"/>
    <property type="match status" value="1"/>
</dbReference>
<dbReference type="InterPro" id="IPR010998">
    <property type="entry name" value="Integrase_recombinase_N"/>
</dbReference>
<evidence type="ECO:0000256" key="8">
    <source>
        <dbReference type="ARBA" id="ARBA00023125"/>
    </source>
</evidence>
<evidence type="ECO:0000256" key="3">
    <source>
        <dbReference type="ARBA" id="ARBA00015810"/>
    </source>
</evidence>
<evidence type="ECO:0000256" key="10">
    <source>
        <dbReference type="ARBA" id="ARBA00023306"/>
    </source>
</evidence>
<evidence type="ECO:0000256" key="9">
    <source>
        <dbReference type="ARBA" id="ARBA00023172"/>
    </source>
</evidence>
<dbReference type="InterPro" id="IPR011010">
    <property type="entry name" value="DNA_brk_join_enz"/>
</dbReference>
<dbReference type="InterPro" id="IPR044068">
    <property type="entry name" value="CB"/>
</dbReference>
<dbReference type="InterPro" id="IPR011932">
    <property type="entry name" value="Recomb_XerD"/>
</dbReference>
<dbReference type="PANTHER" id="PTHR30349">
    <property type="entry name" value="PHAGE INTEGRASE-RELATED"/>
    <property type="match status" value="1"/>
</dbReference>
<dbReference type="InterPro" id="IPR004107">
    <property type="entry name" value="Integrase_SAM-like_N"/>
</dbReference>
<evidence type="ECO:0000259" key="12">
    <source>
        <dbReference type="PROSITE" id="PS51898"/>
    </source>
</evidence>
<keyword evidence="6 11" id="KW-0159">Chromosome partition</keyword>
<feature type="active site" evidence="11">
    <location>
        <position position="141"/>
    </location>
</feature>
<keyword evidence="5 11" id="KW-0132">Cell division</keyword>
<evidence type="ECO:0000259" key="13">
    <source>
        <dbReference type="PROSITE" id="PS51900"/>
    </source>
</evidence>
<evidence type="ECO:0000313" key="15">
    <source>
        <dbReference type="Proteomes" id="UP001194469"/>
    </source>
</evidence>
<dbReference type="CDD" id="cd00798">
    <property type="entry name" value="INT_XerDC_C"/>
    <property type="match status" value="1"/>
</dbReference>
<accession>A0ABS0J783</accession>
<evidence type="ECO:0000256" key="4">
    <source>
        <dbReference type="ARBA" id="ARBA00022490"/>
    </source>
</evidence>
<evidence type="ECO:0000256" key="1">
    <source>
        <dbReference type="ARBA" id="ARBA00004496"/>
    </source>
</evidence>
<keyword evidence="4 11" id="KW-0963">Cytoplasm</keyword>
<dbReference type="InterPro" id="IPR002104">
    <property type="entry name" value="Integrase_catalytic"/>
</dbReference>
<feature type="active site" evidence="11">
    <location>
        <position position="165"/>
    </location>
</feature>
<evidence type="ECO:0000256" key="11">
    <source>
        <dbReference type="HAMAP-Rule" id="MF_01807"/>
    </source>
</evidence>
<feature type="active site" evidence="11">
    <location>
        <position position="237"/>
    </location>
</feature>
<feature type="active site" description="O-(3'-phospho-DNA)-tyrosine intermediate" evidence="11">
    <location>
        <position position="269"/>
    </location>
</feature>
<dbReference type="Pfam" id="PF00589">
    <property type="entry name" value="Phage_integrase"/>
    <property type="match status" value="1"/>
</dbReference>
<evidence type="ECO:0000256" key="6">
    <source>
        <dbReference type="ARBA" id="ARBA00022829"/>
    </source>
</evidence>
<dbReference type="Gene3D" id="1.10.443.10">
    <property type="entry name" value="Intergrase catalytic core"/>
    <property type="match status" value="1"/>
</dbReference>
<feature type="active site" evidence="11">
    <location>
        <position position="234"/>
    </location>
</feature>
<keyword evidence="8 11" id="KW-0238">DNA-binding</keyword>
<name>A0ABS0J783_9BACT</name>
<sequence>MDGYLEYLLIERGLAENTLAAYAADLADFAGFLAQGGIDLEAATEQTLFLYIVDLRRRGLTSRTLSRHLSALRGLFAHGVAEGRLAADPLRYLENPKLPRTLPDVLTRDEMAAVLARPDLSDRLGFRDRTMLELLYASGLRVSELCGLRPLDFDPMTGLVRVFGKGSKERIVPVHDTAAKLLAAYIRDWRPAFRPVEDALFLNRSGKGLTRQAVWKVVKRHVAEAGIRKDISPHTFRHSFATHLLDGGADLRTVQMLLGHADIAATEIYTHVQADRLRQVHRAHHPRSRS</sequence>
<dbReference type="InterPro" id="IPR050090">
    <property type="entry name" value="Tyrosine_recombinase_XerCD"/>
</dbReference>
<dbReference type="InterPro" id="IPR023009">
    <property type="entry name" value="Tyrosine_recombinase_XerC/XerD"/>
</dbReference>